<dbReference type="EMBL" id="JACASE010000007">
    <property type="protein sequence ID" value="KAF6447460.1"/>
    <property type="molecule type" value="Genomic_DNA"/>
</dbReference>
<proteinExistence type="predicted"/>
<dbReference type="AlphaFoldDB" id="A0A7J8FIP2"/>
<sequence>MLPGEVEWGPSPAGETRTIAGSGIRATANEGLQNSCAVFWCRNAPGEISGHVLMLGFMLGRQALLLMLRWKSRVSQTVGLVRQTPPPALVPLGCIPAACPKLLTSSRDGVAARRRPGGRLGVERSPPSSWLCLRRRPH</sequence>
<accession>A0A7J8FIP2</accession>
<gene>
    <name evidence="1" type="ORF">HJG63_011921</name>
</gene>
<dbReference type="Proteomes" id="UP000593571">
    <property type="component" value="Unassembled WGS sequence"/>
</dbReference>
<comment type="caution">
    <text evidence="1">The sequence shown here is derived from an EMBL/GenBank/DDBJ whole genome shotgun (WGS) entry which is preliminary data.</text>
</comment>
<evidence type="ECO:0000313" key="1">
    <source>
        <dbReference type="EMBL" id="KAF6447460.1"/>
    </source>
</evidence>
<name>A0A7J8FIP2_ROUAE</name>
<keyword evidence="2" id="KW-1185">Reference proteome</keyword>
<evidence type="ECO:0000313" key="2">
    <source>
        <dbReference type="Proteomes" id="UP000593571"/>
    </source>
</evidence>
<reference evidence="1 2" key="1">
    <citation type="journal article" date="2020" name="Nature">
        <title>Six reference-quality genomes reveal evolution of bat adaptations.</title>
        <authorList>
            <person name="Jebb D."/>
            <person name="Huang Z."/>
            <person name="Pippel M."/>
            <person name="Hughes G.M."/>
            <person name="Lavrichenko K."/>
            <person name="Devanna P."/>
            <person name="Winkler S."/>
            <person name="Jermiin L.S."/>
            <person name="Skirmuntt E.C."/>
            <person name="Katzourakis A."/>
            <person name="Burkitt-Gray L."/>
            <person name="Ray D.A."/>
            <person name="Sullivan K.A.M."/>
            <person name="Roscito J.G."/>
            <person name="Kirilenko B.M."/>
            <person name="Davalos L.M."/>
            <person name="Corthals A.P."/>
            <person name="Power M.L."/>
            <person name="Jones G."/>
            <person name="Ransome R.D."/>
            <person name="Dechmann D.K.N."/>
            <person name="Locatelli A.G."/>
            <person name="Puechmaille S.J."/>
            <person name="Fedrigo O."/>
            <person name="Jarvis E.D."/>
            <person name="Hiller M."/>
            <person name="Vernes S.C."/>
            <person name="Myers E.W."/>
            <person name="Teeling E.C."/>
        </authorList>
    </citation>
    <scope>NUCLEOTIDE SEQUENCE [LARGE SCALE GENOMIC DNA]</scope>
    <source>
        <strain evidence="1">MRouAeg1</strain>
        <tissue evidence="1">Muscle</tissue>
    </source>
</reference>
<protein>
    <submittedName>
        <fullName evidence="1">Uncharacterized protein</fullName>
    </submittedName>
</protein>
<organism evidence="1 2">
    <name type="scientific">Rousettus aegyptiacus</name>
    <name type="common">Egyptian fruit bat</name>
    <name type="synonym">Pteropus aegyptiacus</name>
    <dbReference type="NCBI Taxonomy" id="9407"/>
    <lineage>
        <taxon>Eukaryota</taxon>
        <taxon>Metazoa</taxon>
        <taxon>Chordata</taxon>
        <taxon>Craniata</taxon>
        <taxon>Vertebrata</taxon>
        <taxon>Euteleostomi</taxon>
        <taxon>Mammalia</taxon>
        <taxon>Eutheria</taxon>
        <taxon>Laurasiatheria</taxon>
        <taxon>Chiroptera</taxon>
        <taxon>Yinpterochiroptera</taxon>
        <taxon>Pteropodoidea</taxon>
        <taxon>Pteropodidae</taxon>
        <taxon>Rousettinae</taxon>
        <taxon>Rousettus</taxon>
    </lineage>
</organism>